<reference evidence="12" key="1">
    <citation type="submission" date="2023-10" db="EMBL/GenBank/DDBJ databases">
        <title>Genome analysis and identification of Salinococcus sp. Bachu38 nov., a PGPR from the rhizosphere of Tamarix.</title>
        <authorList>
            <person name="Liang Z."/>
            <person name="Zhang X."/>
            <person name="Jia J."/>
            <person name="Chen X."/>
            <person name="Wang Y."/>
            <person name="Wang Q."/>
            <person name="Wang R."/>
        </authorList>
    </citation>
    <scope>NUCLEOTIDE SEQUENCE [LARGE SCALE GENOMIC DNA]</scope>
    <source>
        <strain evidence="12">Bachu38</strain>
    </source>
</reference>
<evidence type="ECO:0000256" key="8">
    <source>
        <dbReference type="ARBA" id="ARBA00023163"/>
    </source>
</evidence>
<proteinExistence type="inferred from homology"/>
<dbReference type="EMBL" id="CP138333">
    <property type="protein sequence ID" value="WZX30364.1"/>
    <property type="molecule type" value="Genomic_DNA"/>
</dbReference>
<dbReference type="InterPro" id="IPR038709">
    <property type="entry name" value="RpoN_core-bd_sf"/>
</dbReference>
<keyword evidence="12" id="KW-1185">Reference proteome</keyword>
<keyword evidence="2" id="KW-0240">DNA-directed RNA polymerase</keyword>
<dbReference type="Gene3D" id="1.10.10.60">
    <property type="entry name" value="Homeodomain-like"/>
    <property type="match status" value="1"/>
</dbReference>
<evidence type="ECO:0000259" key="10">
    <source>
        <dbReference type="Pfam" id="PF04963"/>
    </source>
</evidence>
<keyword evidence="5" id="KW-0805">Transcription regulation</keyword>
<evidence type="ECO:0000259" key="9">
    <source>
        <dbReference type="Pfam" id="PF04552"/>
    </source>
</evidence>
<dbReference type="Gene3D" id="1.10.10.1330">
    <property type="entry name" value="RNA polymerase sigma-54 factor, core-binding domain"/>
    <property type="match status" value="1"/>
</dbReference>
<dbReference type="PIRSF" id="PIRSF000774">
    <property type="entry name" value="RpoN"/>
    <property type="match status" value="1"/>
</dbReference>
<keyword evidence="7" id="KW-0238">DNA-binding</keyword>
<name>A0ABZ3CJZ8_9STAP</name>
<keyword evidence="3" id="KW-0808">Transferase</keyword>
<evidence type="ECO:0000313" key="12">
    <source>
        <dbReference type="Proteomes" id="UP001455384"/>
    </source>
</evidence>
<dbReference type="Pfam" id="PF04552">
    <property type="entry name" value="Sigma54_DBD"/>
    <property type="match status" value="1"/>
</dbReference>
<dbReference type="PROSITE" id="PS50044">
    <property type="entry name" value="SIGMA54_3"/>
    <property type="match status" value="1"/>
</dbReference>
<organism evidence="11 12">
    <name type="scientific">Salinicoccus bachuensis</name>
    <dbReference type="NCBI Taxonomy" id="3136731"/>
    <lineage>
        <taxon>Bacteria</taxon>
        <taxon>Bacillati</taxon>
        <taxon>Bacillota</taxon>
        <taxon>Bacilli</taxon>
        <taxon>Bacillales</taxon>
        <taxon>Staphylococcaceae</taxon>
        <taxon>Salinicoccus</taxon>
    </lineage>
</organism>
<evidence type="ECO:0008006" key="13">
    <source>
        <dbReference type="Google" id="ProtNLM"/>
    </source>
</evidence>
<dbReference type="PANTHER" id="PTHR32248:SF4">
    <property type="entry name" value="RNA POLYMERASE SIGMA-54 FACTOR"/>
    <property type="match status" value="1"/>
</dbReference>
<dbReference type="Pfam" id="PF04963">
    <property type="entry name" value="Sigma54_CBD"/>
    <property type="match status" value="1"/>
</dbReference>
<accession>A0ABZ3CJZ8</accession>
<evidence type="ECO:0000256" key="1">
    <source>
        <dbReference type="ARBA" id="ARBA00008798"/>
    </source>
</evidence>
<sequence>MLILENHITNTTSLSLNHYLYHGIKLFKSNNYELVRYIHDQCNDNPLIYIDEEKMPLEVLAHHHSNQESSIMDELLMHFNCSLGRPDREIMQTLLHSLNPSGFLGAFSIEVSKLLNVPIEVVNTNIERLKSYENLGIGCCDVKEYIEFQLKTRGQYNEGLFSQFFNHLDDIHQQQYDFLNDGHVGKDTFLDYMTVIKSCSLSPLTPDVNMFIEPDAVIESTTNSTLRIKISDYLMDSIVFEPVRLRTDDSDFNDRMARYKQEYEELVSILNARTLYLKQILSVIIHVQEAYLLKEKEYLNPLDQTELAEQTGLSPATISRLIADKHIATPRGALPIKALLSKKVTGNTSASLVRFMISQIENFRTVSDSKIAEHLKQYDIHISRRTVNKYKNEILSQLKEV</sequence>
<dbReference type="PRINTS" id="PR00045">
    <property type="entry name" value="SIGMA54FCT"/>
</dbReference>
<dbReference type="InterPro" id="IPR000394">
    <property type="entry name" value="RNA_pol_sigma_54"/>
</dbReference>
<dbReference type="Proteomes" id="UP001455384">
    <property type="component" value="Chromosome"/>
</dbReference>
<dbReference type="RefSeq" id="WP_342388883.1">
    <property type="nucleotide sequence ID" value="NZ_CP138333.2"/>
</dbReference>
<feature type="domain" description="RNA polymerase sigma factor 54 DNA-binding" evidence="9">
    <location>
        <begin position="257"/>
        <end position="394"/>
    </location>
</feature>
<dbReference type="InterPro" id="IPR007046">
    <property type="entry name" value="RNA_pol_sigma_54_core-bd"/>
</dbReference>
<protein>
    <recommendedName>
        <fullName evidence="13">RNA polymerase sigma-54 factor</fullName>
    </recommendedName>
</protein>
<evidence type="ECO:0000313" key="11">
    <source>
        <dbReference type="EMBL" id="WZX30364.1"/>
    </source>
</evidence>
<gene>
    <name evidence="11" type="ORF">RQP18_04025</name>
</gene>
<evidence type="ECO:0000256" key="3">
    <source>
        <dbReference type="ARBA" id="ARBA00022679"/>
    </source>
</evidence>
<dbReference type="PANTHER" id="PTHR32248">
    <property type="entry name" value="RNA POLYMERASE SIGMA-54 FACTOR"/>
    <property type="match status" value="1"/>
</dbReference>
<dbReference type="InterPro" id="IPR007634">
    <property type="entry name" value="RNA_pol_sigma_54_DNA-bd"/>
</dbReference>
<evidence type="ECO:0000256" key="4">
    <source>
        <dbReference type="ARBA" id="ARBA00022695"/>
    </source>
</evidence>
<feature type="domain" description="RNA polymerase sigma factor 54 core-binding" evidence="10">
    <location>
        <begin position="65"/>
        <end position="238"/>
    </location>
</feature>
<evidence type="ECO:0000256" key="6">
    <source>
        <dbReference type="ARBA" id="ARBA00023082"/>
    </source>
</evidence>
<keyword evidence="4" id="KW-0548">Nucleotidyltransferase</keyword>
<keyword evidence="6" id="KW-0731">Sigma factor</keyword>
<evidence type="ECO:0000256" key="5">
    <source>
        <dbReference type="ARBA" id="ARBA00023015"/>
    </source>
</evidence>
<keyword evidence="8" id="KW-0804">Transcription</keyword>
<evidence type="ECO:0000256" key="7">
    <source>
        <dbReference type="ARBA" id="ARBA00023125"/>
    </source>
</evidence>
<evidence type="ECO:0000256" key="2">
    <source>
        <dbReference type="ARBA" id="ARBA00022478"/>
    </source>
</evidence>
<comment type="similarity">
    <text evidence="1">Belongs to the sigma-54 factor family.</text>
</comment>